<dbReference type="AlphaFoldDB" id="A0A813FKF2"/>
<dbReference type="GO" id="GO:0005506">
    <property type="term" value="F:iron ion binding"/>
    <property type="evidence" value="ECO:0007669"/>
    <property type="project" value="InterPro"/>
</dbReference>
<evidence type="ECO:0000256" key="3">
    <source>
        <dbReference type="PIRSR" id="PIRSR602401-1"/>
    </source>
</evidence>
<dbReference type="PRINTS" id="PR00385">
    <property type="entry name" value="P450"/>
</dbReference>
<proteinExistence type="inferred from homology"/>
<dbReference type="OrthoDB" id="1470350at2759"/>
<comment type="similarity">
    <text evidence="2 4">Belongs to the cytochrome P450 family.</text>
</comment>
<dbReference type="InterPro" id="IPR001128">
    <property type="entry name" value="Cyt_P450"/>
</dbReference>
<organism evidence="6 7">
    <name type="scientific">Polarella glacialis</name>
    <name type="common">Dinoflagellate</name>
    <dbReference type="NCBI Taxonomy" id="89957"/>
    <lineage>
        <taxon>Eukaryota</taxon>
        <taxon>Sar</taxon>
        <taxon>Alveolata</taxon>
        <taxon>Dinophyceae</taxon>
        <taxon>Suessiales</taxon>
        <taxon>Suessiaceae</taxon>
        <taxon>Polarella</taxon>
    </lineage>
</organism>
<dbReference type="GO" id="GO:0004497">
    <property type="term" value="F:monooxygenase activity"/>
    <property type="evidence" value="ECO:0007669"/>
    <property type="project" value="UniProtKB-KW"/>
</dbReference>
<dbReference type="SUPFAM" id="SSF48264">
    <property type="entry name" value="Cytochrome P450"/>
    <property type="match status" value="1"/>
</dbReference>
<dbReference type="InterPro" id="IPR050121">
    <property type="entry name" value="Cytochrome_P450_monoxygenase"/>
</dbReference>
<evidence type="ECO:0000256" key="4">
    <source>
        <dbReference type="RuleBase" id="RU000461"/>
    </source>
</evidence>
<feature type="binding site" description="axial binding residue" evidence="3">
    <location>
        <position position="445"/>
    </location>
    <ligand>
        <name>heme</name>
        <dbReference type="ChEBI" id="CHEBI:30413"/>
    </ligand>
    <ligandPart>
        <name>Fe</name>
        <dbReference type="ChEBI" id="CHEBI:18248"/>
    </ligandPart>
</feature>
<dbReference type="GO" id="GO:0020037">
    <property type="term" value="F:heme binding"/>
    <property type="evidence" value="ECO:0007669"/>
    <property type="project" value="InterPro"/>
</dbReference>
<comment type="cofactor">
    <cofactor evidence="1 3">
        <name>heme</name>
        <dbReference type="ChEBI" id="CHEBI:30413"/>
    </cofactor>
</comment>
<dbReference type="EMBL" id="CAJNNV010025184">
    <property type="protein sequence ID" value="CAE8612943.1"/>
    <property type="molecule type" value="Genomic_DNA"/>
</dbReference>
<dbReference type="OMA" id="MVFDEVC"/>
<keyword evidence="3 4" id="KW-0349">Heme</keyword>
<keyword evidence="4" id="KW-0560">Oxidoreductase</keyword>
<reference evidence="6" key="1">
    <citation type="submission" date="2021-02" db="EMBL/GenBank/DDBJ databases">
        <authorList>
            <person name="Dougan E. K."/>
            <person name="Rhodes N."/>
            <person name="Thang M."/>
            <person name="Chan C."/>
        </authorList>
    </citation>
    <scope>NUCLEOTIDE SEQUENCE</scope>
</reference>
<dbReference type="EMBL" id="CAJNNV010009214">
    <property type="protein sequence ID" value="CAE8597126.1"/>
    <property type="molecule type" value="Genomic_DNA"/>
</dbReference>
<gene>
    <name evidence="5" type="ORF">PGLA1383_LOCUS15577</name>
    <name evidence="6" type="ORF">PGLA1383_LOCUS30729</name>
</gene>
<dbReference type="PANTHER" id="PTHR24305:SF166">
    <property type="entry name" value="CYTOCHROME P450 12A4, MITOCHONDRIAL-RELATED"/>
    <property type="match status" value="1"/>
</dbReference>
<protein>
    <recommendedName>
        <fullName evidence="8">Cytochrome P450</fullName>
    </recommendedName>
</protein>
<name>A0A813FKF2_POLGL</name>
<keyword evidence="3 4" id="KW-0479">Metal-binding</keyword>
<dbReference type="PANTHER" id="PTHR24305">
    <property type="entry name" value="CYTOCHROME P450"/>
    <property type="match status" value="1"/>
</dbReference>
<dbReference type="Proteomes" id="UP000654075">
    <property type="component" value="Unassembled WGS sequence"/>
</dbReference>
<evidence type="ECO:0008006" key="8">
    <source>
        <dbReference type="Google" id="ProtNLM"/>
    </source>
</evidence>
<evidence type="ECO:0000313" key="5">
    <source>
        <dbReference type="EMBL" id="CAE8597126.1"/>
    </source>
</evidence>
<keyword evidence="3 4" id="KW-0408">Iron</keyword>
<evidence type="ECO:0000256" key="2">
    <source>
        <dbReference type="ARBA" id="ARBA00010617"/>
    </source>
</evidence>
<sequence length="506" mass="54489">MASAILGAGAMECVARRPRAALAVAGLGLLLGMRALRRSLAGRFRQVPGWPLVGVLPQVDGGKRLAQCMEKWASELGQEGAYEFSLMGTRYVVVCDWELGKQVFGQRPLNVTRNEAFEHVMPPLVGDGAFSAEGEKWKRHRKITSPAFNSTAVRGYFPAVRETVGLLVELLEAGAADGAPPTNFSRLLPLLSMEVVVKVVFGQESGALRHGQSVVTDLLFEVFAAIQERYLAPVPYWLLPGASLVGLGAGSGAAPRLKEEIRRLLAGIPEGDTSCLVTRLAEAEGDKLSRQEVEGNLSQFLLAASETTSSALAFAFHHLSLQPELQQQVAAEVAEKAPGGVQSQDQLASLKLVKAVWMETLRLRSPGPMLALSTAVPIEIAGRTVAAGVNIFVLTRYIQNHTPEAKVLGEDLGEFRPSRWLSANERFVEFATLDTIAFGHGVRKCPGQRLAEDEGVLVIAEVLRRFQLEKGADSLAEISAFAQSPAEDVVLKLSRRTAEAGARGRA</sequence>
<evidence type="ECO:0000313" key="6">
    <source>
        <dbReference type="EMBL" id="CAE8612943.1"/>
    </source>
</evidence>
<dbReference type="PRINTS" id="PR00463">
    <property type="entry name" value="EP450I"/>
</dbReference>
<evidence type="ECO:0000256" key="1">
    <source>
        <dbReference type="ARBA" id="ARBA00001971"/>
    </source>
</evidence>
<comment type="caution">
    <text evidence="6">The sequence shown here is derived from an EMBL/GenBank/DDBJ whole genome shotgun (WGS) entry which is preliminary data.</text>
</comment>
<dbReference type="PROSITE" id="PS00086">
    <property type="entry name" value="CYTOCHROME_P450"/>
    <property type="match status" value="1"/>
</dbReference>
<dbReference type="InterPro" id="IPR017972">
    <property type="entry name" value="Cyt_P450_CS"/>
</dbReference>
<dbReference type="InterPro" id="IPR002401">
    <property type="entry name" value="Cyt_P450_E_grp-I"/>
</dbReference>
<dbReference type="Gene3D" id="1.10.630.10">
    <property type="entry name" value="Cytochrome P450"/>
    <property type="match status" value="1"/>
</dbReference>
<dbReference type="InterPro" id="IPR036396">
    <property type="entry name" value="Cyt_P450_sf"/>
</dbReference>
<accession>A0A813FKF2</accession>
<keyword evidence="7" id="KW-1185">Reference proteome</keyword>
<keyword evidence="4" id="KW-0503">Monooxygenase</keyword>
<evidence type="ECO:0000313" key="7">
    <source>
        <dbReference type="Proteomes" id="UP000654075"/>
    </source>
</evidence>
<dbReference type="Pfam" id="PF00067">
    <property type="entry name" value="p450"/>
    <property type="match status" value="1"/>
</dbReference>
<dbReference type="GO" id="GO:0016705">
    <property type="term" value="F:oxidoreductase activity, acting on paired donors, with incorporation or reduction of molecular oxygen"/>
    <property type="evidence" value="ECO:0007669"/>
    <property type="project" value="InterPro"/>
</dbReference>